<keyword evidence="2" id="KW-1185">Reference proteome</keyword>
<name>A0A8C9JAQ8_PANTA</name>
<proteinExistence type="predicted"/>
<dbReference type="Ensembl" id="ENSPTIT00000008106.1">
    <property type="protein sequence ID" value="ENSPTIP00000004364.1"/>
    <property type="gene ID" value="ENSPTIG00000006901.1"/>
</dbReference>
<organism evidence="1 2">
    <name type="scientific">Panthera tigris altaica</name>
    <name type="common">Siberian tiger</name>
    <dbReference type="NCBI Taxonomy" id="74533"/>
    <lineage>
        <taxon>Eukaryota</taxon>
        <taxon>Metazoa</taxon>
        <taxon>Chordata</taxon>
        <taxon>Craniata</taxon>
        <taxon>Vertebrata</taxon>
        <taxon>Euteleostomi</taxon>
        <taxon>Mammalia</taxon>
        <taxon>Eutheria</taxon>
        <taxon>Laurasiatheria</taxon>
        <taxon>Carnivora</taxon>
        <taxon>Feliformia</taxon>
        <taxon>Felidae</taxon>
        <taxon>Pantherinae</taxon>
        <taxon>Panthera</taxon>
    </lineage>
</organism>
<protein>
    <submittedName>
        <fullName evidence="1">Uncharacterized protein</fullName>
    </submittedName>
</protein>
<reference evidence="1" key="2">
    <citation type="submission" date="2025-09" db="UniProtKB">
        <authorList>
            <consortium name="Ensembl"/>
        </authorList>
    </citation>
    <scope>IDENTIFICATION</scope>
</reference>
<dbReference type="Proteomes" id="UP000675900">
    <property type="component" value="Unassembled WGS sequence"/>
</dbReference>
<evidence type="ECO:0000313" key="1">
    <source>
        <dbReference type="Ensembl" id="ENSPTIP00000004364.1"/>
    </source>
</evidence>
<accession>A0A8C9JAQ8</accession>
<dbReference type="GeneTree" id="ENSGT00910000147753"/>
<dbReference type="AlphaFoldDB" id="A0A8C9JAQ8"/>
<sequence>MPFSLYLPFSLGPLPHFVTVKSYCPITSLIRNLNCIHSECFKRVHKLCLFFGLLVILLLL</sequence>
<evidence type="ECO:0000313" key="2">
    <source>
        <dbReference type="Proteomes" id="UP000675900"/>
    </source>
</evidence>
<reference evidence="1" key="1">
    <citation type="submission" date="2025-08" db="UniProtKB">
        <authorList>
            <consortium name="Ensembl"/>
        </authorList>
    </citation>
    <scope>IDENTIFICATION</scope>
</reference>